<dbReference type="PRINTS" id="PR00018">
    <property type="entry name" value="KRINGLE"/>
</dbReference>
<dbReference type="GO" id="GO:0004175">
    <property type="term" value="F:endopeptidase activity"/>
    <property type="evidence" value="ECO:0007669"/>
    <property type="project" value="TreeGrafter"/>
</dbReference>
<feature type="compositionally biased region" description="Basic and acidic residues" evidence="4">
    <location>
        <begin position="371"/>
        <end position="384"/>
    </location>
</feature>
<evidence type="ECO:0000313" key="8">
    <source>
        <dbReference type="Proteomes" id="UP000515135"/>
    </source>
</evidence>
<keyword evidence="2 3" id="KW-1015">Disulfide bond</keyword>
<dbReference type="CDD" id="cd10909">
    <property type="entry name" value="ChtBD1_GH18_2"/>
    <property type="match status" value="1"/>
</dbReference>
<evidence type="ECO:0000256" key="1">
    <source>
        <dbReference type="ARBA" id="ARBA00022572"/>
    </source>
</evidence>
<feature type="region of interest" description="Disordered" evidence="4">
    <location>
        <begin position="363"/>
        <end position="408"/>
    </location>
</feature>
<dbReference type="GO" id="GO:0005615">
    <property type="term" value="C:extracellular space"/>
    <property type="evidence" value="ECO:0007669"/>
    <property type="project" value="TreeGrafter"/>
</dbReference>
<dbReference type="InterPro" id="IPR016186">
    <property type="entry name" value="C-type_lectin-like/link_sf"/>
</dbReference>
<protein>
    <submittedName>
        <fullName evidence="9">Plasminogen-like</fullName>
    </submittedName>
</protein>
<dbReference type="GO" id="GO:0005102">
    <property type="term" value="F:signaling receptor binding"/>
    <property type="evidence" value="ECO:0007669"/>
    <property type="project" value="TreeGrafter"/>
</dbReference>
<dbReference type="Gene3D" id="2.40.20.10">
    <property type="entry name" value="Plasminogen Kringle 4"/>
    <property type="match status" value="1"/>
</dbReference>
<evidence type="ECO:0000256" key="5">
    <source>
        <dbReference type="SAM" id="SignalP"/>
    </source>
</evidence>
<dbReference type="PROSITE" id="PS50041">
    <property type="entry name" value="C_TYPE_LECTIN_2"/>
    <property type="match status" value="1"/>
</dbReference>
<dbReference type="OrthoDB" id="441660at2759"/>
<keyword evidence="5" id="KW-0732">Signal</keyword>
<dbReference type="InterPro" id="IPR000001">
    <property type="entry name" value="Kringle"/>
</dbReference>
<proteinExistence type="predicted"/>
<evidence type="ECO:0000256" key="3">
    <source>
        <dbReference type="PROSITE-ProRule" id="PRU00121"/>
    </source>
</evidence>
<dbReference type="PROSITE" id="PS50070">
    <property type="entry name" value="KRINGLE_2"/>
    <property type="match status" value="1"/>
</dbReference>
<dbReference type="RefSeq" id="XP_019614682.1">
    <property type="nucleotide sequence ID" value="XM_019759123.1"/>
</dbReference>
<keyword evidence="1 3" id="KW-0420">Kringle</keyword>
<keyword evidence="8" id="KW-1185">Reference proteome</keyword>
<feature type="signal peptide" evidence="5">
    <location>
        <begin position="1"/>
        <end position="26"/>
    </location>
</feature>
<feature type="chain" id="PRO_5027565572" evidence="5">
    <location>
        <begin position="27"/>
        <end position="408"/>
    </location>
</feature>
<dbReference type="SMART" id="SM00130">
    <property type="entry name" value="KR"/>
    <property type="match status" value="1"/>
</dbReference>
<evidence type="ECO:0000259" key="7">
    <source>
        <dbReference type="PROSITE" id="PS50070"/>
    </source>
</evidence>
<dbReference type="AlphaFoldDB" id="A0A6P4Y7E4"/>
<evidence type="ECO:0000256" key="2">
    <source>
        <dbReference type="ARBA" id="ARBA00023157"/>
    </source>
</evidence>
<dbReference type="CDD" id="cd00108">
    <property type="entry name" value="KR"/>
    <property type="match status" value="1"/>
</dbReference>
<gene>
    <name evidence="9" type="primary">LOC109462569</name>
</gene>
<accession>A0A6P4Y7E4</accession>
<feature type="domain" description="C-type lectin" evidence="6">
    <location>
        <begin position="92"/>
        <end position="220"/>
    </location>
</feature>
<dbReference type="InterPro" id="IPR001304">
    <property type="entry name" value="C-type_lectin-like"/>
</dbReference>
<dbReference type="PROSITE" id="PS00615">
    <property type="entry name" value="C_TYPE_LECTIN_1"/>
    <property type="match status" value="1"/>
</dbReference>
<dbReference type="GeneID" id="109462569"/>
<feature type="domain" description="Kringle" evidence="7">
    <location>
        <begin position="223"/>
        <end position="301"/>
    </location>
</feature>
<reference evidence="9" key="1">
    <citation type="submission" date="2025-08" db="UniProtKB">
        <authorList>
            <consortium name="RefSeq"/>
        </authorList>
    </citation>
    <scope>IDENTIFICATION</scope>
    <source>
        <tissue evidence="9">Gonad</tissue>
    </source>
</reference>
<evidence type="ECO:0000259" key="6">
    <source>
        <dbReference type="PROSITE" id="PS50041"/>
    </source>
</evidence>
<dbReference type="InterPro" id="IPR038178">
    <property type="entry name" value="Kringle_sf"/>
</dbReference>
<dbReference type="CDD" id="cd00037">
    <property type="entry name" value="CLECT"/>
    <property type="match status" value="1"/>
</dbReference>
<organism evidence="8 9">
    <name type="scientific">Branchiostoma belcheri</name>
    <name type="common">Amphioxus</name>
    <dbReference type="NCBI Taxonomy" id="7741"/>
    <lineage>
        <taxon>Eukaryota</taxon>
        <taxon>Metazoa</taxon>
        <taxon>Chordata</taxon>
        <taxon>Cephalochordata</taxon>
        <taxon>Leptocardii</taxon>
        <taxon>Amphioxiformes</taxon>
        <taxon>Branchiostomatidae</taxon>
        <taxon>Branchiostoma</taxon>
    </lineage>
</organism>
<dbReference type="InterPro" id="IPR013806">
    <property type="entry name" value="Kringle-like"/>
</dbReference>
<dbReference type="PANTHER" id="PTHR24261:SF7">
    <property type="entry name" value="KRINGLE DOMAIN-CONTAINING PROTEIN"/>
    <property type="match status" value="1"/>
</dbReference>
<dbReference type="SUPFAM" id="SSF57440">
    <property type="entry name" value="Kringle-like"/>
    <property type="match status" value="1"/>
</dbReference>
<dbReference type="Pfam" id="PF00051">
    <property type="entry name" value="Kringle"/>
    <property type="match status" value="1"/>
</dbReference>
<dbReference type="FunFam" id="2.40.20.10:FF:000020">
    <property type="entry name" value="Uncharacterized protein"/>
    <property type="match status" value="1"/>
</dbReference>
<dbReference type="InterPro" id="IPR018378">
    <property type="entry name" value="C-type_lectin_CS"/>
</dbReference>
<dbReference type="Proteomes" id="UP000515135">
    <property type="component" value="Unplaced"/>
</dbReference>
<evidence type="ECO:0000256" key="4">
    <source>
        <dbReference type="SAM" id="MobiDB-lite"/>
    </source>
</evidence>
<dbReference type="Gene3D" id="3.10.100.10">
    <property type="entry name" value="Mannose-Binding Protein A, subunit A"/>
    <property type="match status" value="1"/>
</dbReference>
<evidence type="ECO:0000313" key="9">
    <source>
        <dbReference type="RefSeq" id="XP_019614682.1"/>
    </source>
</evidence>
<name>A0A6P4Y7E4_BRABE</name>
<dbReference type="KEGG" id="bbel:109462569"/>
<dbReference type="InterPro" id="IPR016187">
    <property type="entry name" value="CTDL_fold"/>
</dbReference>
<dbReference type="InterPro" id="IPR050759">
    <property type="entry name" value="Serine_protease_kringle"/>
</dbReference>
<dbReference type="PANTHER" id="PTHR24261">
    <property type="entry name" value="PLASMINOGEN-RELATED"/>
    <property type="match status" value="1"/>
</dbReference>
<dbReference type="SUPFAM" id="SSF56436">
    <property type="entry name" value="C-type lectin-like"/>
    <property type="match status" value="1"/>
</dbReference>
<dbReference type="InterPro" id="IPR018056">
    <property type="entry name" value="Kringle_CS"/>
</dbReference>
<dbReference type="PROSITE" id="PS00021">
    <property type="entry name" value="KRINGLE_1"/>
    <property type="match status" value="1"/>
</dbReference>
<feature type="disulfide bond" evidence="3">
    <location>
        <begin position="273"/>
        <end position="296"/>
    </location>
</feature>
<dbReference type="Pfam" id="PF00059">
    <property type="entry name" value="Lectin_C"/>
    <property type="match status" value="1"/>
</dbReference>
<sequence length="408" mass="45776">MGGEYRIRVSMKLLVFVLWLWMGNSALTVKQADHLKDRLKRLKTKIEGVNLKVAQTAGTLNNMAERGFPKVPDVPTATPGSVSNNHPGYTEREGSFYKVFRYQTDHASAQQTCEADGGRLADVKTEALNNFIVELISATGNAGDNSYWIGLNDKATEGTYMWADGSRLASCAFSNWAPGEPNNGIGNEITIGQDCIQLWRDYNYKWDDDHCWLEKHFICQIESCQEGNGATYRGSVSMTATGKTCQRWDSQTPHGHDRTPANYPSAGLEQNYCRNPDGWYRLWCYTTDPYTRWELCDVPFCSVTKKWRDDLLCGDTYTTADGRTAECDPDGIYPCCSPGHWCGNTADHCDCAGCIDYRNTGETSQDLDSQTPHEDSEQIVEKLREKPKRSGNNKMGTKNGKSKKHNRA</sequence>
<feature type="disulfide bond" evidence="3">
    <location>
        <begin position="245"/>
        <end position="284"/>
    </location>
</feature>
<feature type="disulfide bond" evidence="3">
    <location>
        <begin position="224"/>
        <end position="301"/>
    </location>
</feature>
<dbReference type="SMART" id="SM00034">
    <property type="entry name" value="CLECT"/>
    <property type="match status" value="1"/>
</dbReference>